<dbReference type="GeneID" id="84592274"/>
<evidence type="ECO:0000256" key="1">
    <source>
        <dbReference type="SAM" id="MobiDB-lite"/>
    </source>
</evidence>
<protein>
    <submittedName>
        <fullName evidence="2">Uncharacterized protein</fullName>
    </submittedName>
</protein>
<evidence type="ECO:0000313" key="2">
    <source>
        <dbReference type="RefSeq" id="XP_059601592.1"/>
    </source>
</evidence>
<reference evidence="2" key="1">
    <citation type="submission" date="2025-02" db="EMBL/GenBank/DDBJ databases">
        <authorList>
            <consortium name="NCBI Genome Project"/>
        </authorList>
    </citation>
    <scope>NUCLEOTIDE SEQUENCE</scope>
</reference>
<dbReference type="RefSeq" id="XP_059601592.1">
    <property type="nucleotide sequence ID" value="XM_059750238.1"/>
</dbReference>
<sequence length="92" mass="10279">MSLAIHKTRHELDYESGYGIQYATDYPHSDEPGIHSLHSHHPESASPDRVSCGARGECDGRAAAAVAGPRSRKDWIWSRRWRAWRGGGLPWG</sequence>
<proteinExistence type="predicted"/>
<dbReference type="KEGG" id="ang:An11g04850"/>
<dbReference type="AlphaFoldDB" id="A0AAJ8BQN6"/>
<reference evidence="2" key="2">
    <citation type="submission" date="2025-08" db="UniProtKB">
        <authorList>
            <consortium name="RefSeq"/>
        </authorList>
    </citation>
    <scope>IDENTIFICATION</scope>
</reference>
<name>A0AAJ8BQN6_ASPNG</name>
<gene>
    <name evidence="2" type="ORF">An11g04850</name>
</gene>
<dbReference type="VEuPathDB" id="FungiDB:An11g04850"/>
<feature type="region of interest" description="Disordered" evidence="1">
    <location>
        <begin position="31"/>
        <end position="53"/>
    </location>
</feature>
<accession>A0AAJ8BQN6</accession>
<organism evidence="2">
    <name type="scientific">Aspergillus niger</name>
    <dbReference type="NCBI Taxonomy" id="5061"/>
    <lineage>
        <taxon>Eukaryota</taxon>
        <taxon>Fungi</taxon>
        <taxon>Dikarya</taxon>
        <taxon>Ascomycota</taxon>
        <taxon>Pezizomycotina</taxon>
        <taxon>Eurotiomycetes</taxon>
        <taxon>Eurotiomycetidae</taxon>
        <taxon>Eurotiales</taxon>
        <taxon>Aspergillaceae</taxon>
        <taxon>Aspergillus</taxon>
        <taxon>Aspergillus subgen. Circumdati</taxon>
    </lineage>
</organism>